<dbReference type="GO" id="GO:0008270">
    <property type="term" value="F:zinc ion binding"/>
    <property type="evidence" value="ECO:0007669"/>
    <property type="project" value="UniProtKB-KW"/>
</dbReference>
<feature type="domain" description="RING-type" evidence="4">
    <location>
        <begin position="32"/>
        <end position="72"/>
    </location>
</feature>
<evidence type="ECO:0000256" key="2">
    <source>
        <dbReference type="ARBA" id="ARBA00022833"/>
    </source>
</evidence>
<evidence type="ECO:0000313" key="6">
    <source>
        <dbReference type="Proteomes" id="UP000008744"/>
    </source>
</evidence>
<dbReference type="PANTHER" id="PTHR23041:SF78">
    <property type="entry name" value="E3 UBIQUITIN-PROTEIN LIGASE RNF4"/>
    <property type="match status" value="1"/>
</dbReference>
<proteinExistence type="predicted"/>
<dbReference type="InterPro" id="IPR013083">
    <property type="entry name" value="Znf_RING/FYVE/PHD"/>
</dbReference>
<accession>B4GK49</accession>
<organism evidence="6">
    <name type="scientific">Drosophila persimilis</name>
    <name type="common">Fruit fly</name>
    <dbReference type="NCBI Taxonomy" id="7234"/>
    <lineage>
        <taxon>Eukaryota</taxon>
        <taxon>Metazoa</taxon>
        <taxon>Ecdysozoa</taxon>
        <taxon>Arthropoda</taxon>
        <taxon>Hexapoda</taxon>
        <taxon>Insecta</taxon>
        <taxon>Pterygota</taxon>
        <taxon>Neoptera</taxon>
        <taxon>Endopterygota</taxon>
        <taxon>Diptera</taxon>
        <taxon>Brachycera</taxon>
        <taxon>Muscomorpha</taxon>
        <taxon>Ephydroidea</taxon>
        <taxon>Drosophilidae</taxon>
        <taxon>Drosophila</taxon>
        <taxon>Sophophora</taxon>
    </lineage>
</organism>
<dbReference type="Proteomes" id="UP000008744">
    <property type="component" value="Unassembled WGS sequence"/>
</dbReference>
<dbReference type="PROSITE" id="PS50089">
    <property type="entry name" value="ZF_RING_2"/>
    <property type="match status" value="1"/>
</dbReference>
<dbReference type="InterPro" id="IPR047134">
    <property type="entry name" value="RNF4"/>
</dbReference>
<dbReference type="OrthoDB" id="7851896at2759"/>
<gene>
    <name evidence="5" type="primary">Dper\GL26011</name>
    <name evidence="5" type="ORF">Dper_GL26011</name>
</gene>
<evidence type="ECO:0000313" key="5">
    <source>
        <dbReference type="EMBL" id="EDW37015.1"/>
    </source>
</evidence>
<dbReference type="OMA" id="HLFCFKG"/>
<dbReference type="Pfam" id="PF13639">
    <property type="entry name" value="zf-RING_2"/>
    <property type="match status" value="1"/>
</dbReference>
<evidence type="ECO:0000256" key="1">
    <source>
        <dbReference type="ARBA" id="ARBA00022771"/>
    </source>
</evidence>
<evidence type="ECO:0000259" key="4">
    <source>
        <dbReference type="PROSITE" id="PS50089"/>
    </source>
</evidence>
<dbReference type="SUPFAM" id="SSF57850">
    <property type="entry name" value="RING/U-box"/>
    <property type="match status" value="1"/>
</dbReference>
<keyword evidence="1 3" id="KW-0479">Metal-binding</keyword>
<keyword evidence="6" id="KW-1185">Reference proteome</keyword>
<reference evidence="5 6" key="1">
    <citation type="journal article" date="2007" name="Nature">
        <title>Evolution of genes and genomes on the Drosophila phylogeny.</title>
        <authorList>
            <consortium name="Drosophila 12 Genomes Consortium"/>
            <person name="Clark A.G."/>
            <person name="Eisen M.B."/>
            <person name="Smith D.R."/>
            <person name="Bergman C.M."/>
            <person name="Oliver B."/>
            <person name="Markow T.A."/>
            <person name="Kaufman T.C."/>
            <person name="Kellis M."/>
            <person name="Gelbart W."/>
            <person name="Iyer V.N."/>
            <person name="Pollard D.A."/>
            <person name="Sackton T.B."/>
            <person name="Larracuente A.M."/>
            <person name="Singh N.D."/>
            <person name="Abad J.P."/>
            <person name="Abt D.N."/>
            <person name="Adryan B."/>
            <person name="Aguade M."/>
            <person name="Akashi H."/>
            <person name="Anderson W.W."/>
            <person name="Aquadro C.F."/>
            <person name="Ardell D.H."/>
            <person name="Arguello R."/>
            <person name="Artieri C.G."/>
            <person name="Barbash D.A."/>
            <person name="Barker D."/>
            <person name="Barsanti P."/>
            <person name="Batterham P."/>
            <person name="Batzoglou S."/>
            <person name="Begun D."/>
            <person name="Bhutkar A."/>
            <person name="Blanco E."/>
            <person name="Bosak S.A."/>
            <person name="Bradley R.K."/>
            <person name="Brand A.D."/>
            <person name="Brent M.R."/>
            <person name="Brooks A.N."/>
            <person name="Brown R.H."/>
            <person name="Butlin R.K."/>
            <person name="Caggese C."/>
            <person name="Calvi B.R."/>
            <person name="Bernardo de Carvalho A."/>
            <person name="Caspi A."/>
            <person name="Castrezana S."/>
            <person name="Celniker S.E."/>
            <person name="Chang J.L."/>
            <person name="Chapple C."/>
            <person name="Chatterji S."/>
            <person name="Chinwalla A."/>
            <person name="Civetta A."/>
            <person name="Clifton S.W."/>
            <person name="Comeron J.M."/>
            <person name="Costello J.C."/>
            <person name="Coyne J.A."/>
            <person name="Daub J."/>
            <person name="David R.G."/>
            <person name="Delcher A.L."/>
            <person name="Delehaunty K."/>
            <person name="Do C.B."/>
            <person name="Ebling H."/>
            <person name="Edwards K."/>
            <person name="Eickbush T."/>
            <person name="Evans J.D."/>
            <person name="Filipski A."/>
            <person name="Findeiss S."/>
            <person name="Freyhult E."/>
            <person name="Fulton L."/>
            <person name="Fulton R."/>
            <person name="Garcia A.C."/>
            <person name="Gardiner A."/>
            <person name="Garfield D.A."/>
            <person name="Garvin B.E."/>
            <person name="Gibson G."/>
            <person name="Gilbert D."/>
            <person name="Gnerre S."/>
            <person name="Godfrey J."/>
            <person name="Good R."/>
            <person name="Gotea V."/>
            <person name="Gravely B."/>
            <person name="Greenberg A.J."/>
            <person name="Griffiths-Jones S."/>
            <person name="Gross S."/>
            <person name="Guigo R."/>
            <person name="Gustafson E.A."/>
            <person name="Haerty W."/>
            <person name="Hahn M.W."/>
            <person name="Halligan D.L."/>
            <person name="Halpern A.L."/>
            <person name="Halter G.M."/>
            <person name="Han M.V."/>
            <person name="Heger A."/>
            <person name="Hillier L."/>
            <person name="Hinrichs A.S."/>
            <person name="Holmes I."/>
            <person name="Hoskins R.A."/>
            <person name="Hubisz M.J."/>
            <person name="Hultmark D."/>
            <person name="Huntley M.A."/>
            <person name="Jaffe D.B."/>
            <person name="Jagadeeshan S."/>
            <person name="Jeck W.R."/>
            <person name="Johnson J."/>
            <person name="Jones C.D."/>
            <person name="Jordan W.C."/>
            <person name="Karpen G.H."/>
            <person name="Kataoka E."/>
            <person name="Keightley P.D."/>
            <person name="Kheradpour P."/>
            <person name="Kirkness E.F."/>
            <person name="Koerich L.B."/>
            <person name="Kristiansen K."/>
            <person name="Kudrna D."/>
            <person name="Kulathinal R.J."/>
            <person name="Kumar S."/>
            <person name="Kwok R."/>
            <person name="Lander E."/>
            <person name="Langley C.H."/>
            <person name="Lapoint R."/>
            <person name="Lazzaro B.P."/>
            <person name="Lee S.J."/>
            <person name="Levesque L."/>
            <person name="Li R."/>
            <person name="Lin C.F."/>
            <person name="Lin M.F."/>
            <person name="Lindblad-Toh K."/>
            <person name="Llopart A."/>
            <person name="Long M."/>
            <person name="Low L."/>
            <person name="Lozovsky E."/>
            <person name="Lu J."/>
            <person name="Luo M."/>
            <person name="Machado C.A."/>
            <person name="Makalowski W."/>
            <person name="Marzo M."/>
            <person name="Matsuda M."/>
            <person name="Matzkin L."/>
            <person name="McAllister B."/>
            <person name="McBride C.S."/>
            <person name="McKernan B."/>
            <person name="McKernan K."/>
            <person name="Mendez-Lago M."/>
            <person name="Minx P."/>
            <person name="Mollenhauer M.U."/>
            <person name="Montooth K."/>
            <person name="Mount S.M."/>
            <person name="Mu X."/>
            <person name="Myers E."/>
            <person name="Negre B."/>
            <person name="Newfeld S."/>
            <person name="Nielsen R."/>
            <person name="Noor M.A."/>
            <person name="O'Grady P."/>
            <person name="Pachter L."/>
            <person name="Papaceit M."/>
            <person name="Parisi M.J."/>
            <person name="Parisi M."/>
            <person name="Parts L."/>
            <person name="Pedersen J.S."/>
            <person name="Pesole G."/>
            <person name="Phillippy A.M."/>
            <person name="Ponting C.P."/>
            <person name="Pop M."/>
            <person name="Porcelli D."/>
            <person name="Powell J.R."/>
            <person name="Prohaska S."/>
            <person name="Pruitt K."/>
            <person name="Puig M."/>
            <person name="Quesneville H."/>
            <person name="Ram K.R."/>
            <person name="Rand D."/>
            <person name="Rasmussen M.D."/>
            <person name="Reed L.K."/>
            <person name="Reenan R."/>
            <person name="Reily A."/>
            <person name="Remington K.A."/>
            <person name="Rieger T.T."/>
            <person name="Ritchie M.G."/>
            <person name="Robin C."/>
            <person name="Rogers Y.H."/>
            <person name="Rohde C."/>
            <person name="Rozas J."/>
            <person name="Rubenfield M.J."/>
            <person name="Ruiz A."/>
            <person name="Russo S."/>
            <person name="Salzberg S.L."/>
            <person name="Sanchez-Gracia A."/>
            <person name="Saranga D.J."/>
            <person name="Sato H."/>
            <person name="Schaeffer S.W."/>
            <person name="Schatz M.C."/>
            <person name="Schlenke T."/>
            <person name="Schwartz R."/>
            <person name="Segarra C."/>
            <person name="Singh R.S."/>
            <person name="Sirot L."/>
            <person name="Sirota M."/>
            <person name="Sisneros N.B."/>
            <person name="Smith C.D."/>
            <person name="Smith T.F."/>
            <person name="Spieth J."/>
            <person name="Stage D.E."/>
            <person name="Stark A."/>
            <person name="Stephan W."/>
            <person name="Strausberg R.L."/>
            <person name="Strempel S."/>
            <person name="Sturgill D."/>
            <person name="Sutton G."/>
            <person name="Sutton G.G."/>
            <person name="Tao W."/>
            <person name="Teichmann S."/>
            <person name="Tobari Y.N."/>
            <person name="Tomimura Y."/>
            <person name="Tsolas J.M."/>
            <person name="Valente V.L."/>
            <person name="Venter E."/>
            <person name="Venter J.C."/>
            <person name="Vicario S."/>
            <person name="Vieira F.G."/>
            <person name="Vilella A.J."/>
            <person name="Villasante A."/>
            <person name="Walenz B."/>
            <person name="Wang J."/>
            <person name="Wasserman M."/>
            <person name="Watts T."/>
            <person name="Wilson D."/>
            <person name="Wilson R.K."/>
            <person name="Wing R.A."/>
            <person name="Wolfner M.F."/>
            <person name="Wong A."/>
            <person name="Wong G.K."/>
            <person name="Wu C.I."/>
            <person name="Wu G."/>
            <person name="Yamamoto D."/>
            <person name="Yang H.P."/>
            <person name="Yang S.P."/>
            <person name="Yorke J.A."/>
            <person name="Yoshida K."/>
            <person name="Zdobnov E."/>
            <person name="Zhang P."/>
            <person name="Zhang Y."/>
            <person name="Zimin A.V."/>
            <person name="Baldwin J."/>
            <person name="Abdouelleil A."/>
            <person name="Abdulkadir J."/>
            <person name="Abebe A."/>
            <person name="Abera B."/>
            <person name="Abreu J."/>
            <person name="Acer S.C."/>
            <person name="Aftuck L."/>
            <person name="Alexander A."/>
            <person name="An P."/>
            <person name="Anderson E."/>
            <person name="Anderson S."/>
            <person name="Arachi H."/>
            <person name="Azer M."/>
            <person name="Bachantsang P."/>
            <person name="Barry A."/>
            <person name="Bayul T."/>
            <person name="Berlin A."/>
            <person name="Bessette D."/>
            <person name="Bloom T."/>
            <person name="Blye J."/>
            <person name="Boguslavskiy L."/>
            <person name="Bonnet C."/>
            <person name="Boukhgalter B."/>
            <person name="Bourzgui I."/>
            <person name="Brown A."/>
            <person name="Cahill P."/>
            <person name="Channer S."/>
            <person name="Cheshatsang Y."/>
            <person name="Chuda L."/>
            <person name="Citroen M."/>
            <person name="Collymore A."/>
            <person name="Cooke P."/>
            <person name="Costello M."/>
            <person name="D'Aco K."/>
            <person name="Daza R."/>
            <person name="De Haan G."/>
            <person name="DeGray S."/>
            <person name="DeMaso C."/>
            <person name="Dhargay N."/>
            <person name="Dooley K."/>
            <person name="Dooley E."/>
            <person name="Doricent M."/>
            <person name="Dorje P."/>
            <person name="Dorjee K."/>
            <person name="Dupes A."/>
            <person name="Elong R."/>
            <person name="Falk J."/>
            <person name="Farina A."/>
            <person name="Faro S."/>
            <person name="Ferguson D."/>
            <person name="Fisher S."/>
            <person name="Foley C.D."/>
            <person name="Franke A."/>
            <person name="Friedrich D."/>
            <person name="Gadbois L."/>
            <person name="Gearin G."/>
            <person name="Gearin C.R."/>
            <person name="Giannoukos G."/>
            <person name="Goode T."/>
            <person name="Graham J."/>
            <person name="Grandbois E."/>
            <person name="Grewal S."/>
            <person name="Gyaltsen K."/>
            <person name="Hafez N."/>
            <person name="Hagos B."/>
            <person name="Hall J."/>
            <person name="Henson C."/>
            <person name="Hollinger A."/>
            <person name="Honan T."/>
            <person name="Huard M.D."/>
            <person name="Hughes L."/>
            <person name="Hurhula B."/>
            <person name="Husby M.E."/>
            <person name="Kamat A."/>
            <person name="Kanga B."/>
            <person name="Kashin S."/>
            <person name="Khazanovich D."/>
            <person name="Kisner P."/>
            <person name="Lance K."/>
            <person name="Lara M."/>
            <person name="Lee W."/>
            <person name="Lennon N."/>
            <person name="Letendre F."/>
            <person name="LeVine R."/>
            <person name="Lipovsky A."/>
            <person name="Liu X."/>
            <person name="Liu J."/>
            <person name="Liu S."/>
            <person name="Lokyitsang T."/>
            <person name="Lokyitsang Y."/>
            <person name="Lubonja R."/>
            <person name="Lui A."/>
            <person name="MacDonald P."/>
            <person name="Magnisalis V."/>
            <person name="Maru K."/>
            <person name="Matthews C."/>
            <person name="McCusker W."/>
            <person name="McDonough S."/>
            <person name="Mehta T."/>
            <person name="Meldrim J."/>
            <person name="Meneus L."/>
            <person name="Mihai O."/>
            <person name="Mihalev A."/>
            <person name="Mihova T."/>
            <person name="Mittelman R."/>
            <person name="Mlenga V."/>
            <person name="Montmayeur A."/>
            <person name="Mulrain L."/>
            <person name="Navidi A."/>
            <person name="Naylor J."/>
            <person name="Negash T."/>
            <person name="Nguyen T."/>
            <person name="Nguyen N."/>
            <person name="Nicol R."/>
            <person name="Norbu C."/>
            <person name="Norbu N."/>
            <person name="Novod N."/>
            <person name="O'Neill B."/>
            <person name="Osman S."/>
            <person name="Markiewicz E."/>
            <person name="Oyono O.L."/>
            <person name="Patti C."/>
            <person name="Phunkhang P."/>
            <person name="Pierre F."/>
            <person name="Priest M."/>
            <person name="Raghuraman S."/>
            <person name="Rege F."/>
            <person name="Reyes R."/>
            <person name="Rise C."/>
            <person name="Rogov P."/>
            <person name="Ross K."/>
            <person name="Ryan E."/>
            <person name="Settipalli S."/>
            <person name="Shea T."/>
            <person name="Sherpa N."/>
            <person name="Shi L."/>
            <person name="Shih D."/>
            <person name="Sparrow T."/>
            <person name="Spaulding J."/>
            <person name="Stalker J."/>
            <person name="Stange-Thomann N."/>
            <person name="Stavropoulos S."/>
            <person name="Stone C."/>
            <person name="Strader C."/>
            <person name="Tesfaye S."/>
            <person name="Thomson T."/>
            <person name="Thoulutsang Y."/>
            <person name="Thoulutsang D."/>
            <person name="Topham K."/>
            <person name="Topping I."/>
            <person name="Tsamla T."/>
            <person name="Vassiliev H."/>
            <person name="Vo A."/>
            <person name="Wangchuk T."/>
            <person name="Wangdi T."/>
            <person name="Weiand M."/>
            <person name="Wilkinson J."/>
            <person name="Wilson A."/>
            <person name="Yadav S."/>
            <person name="Young G."/>
            <person name="Yu Q."/>
            <person name="Zembek L."/>
            <person name="Zhong D."/>
            <person name="Zimmer A."/>
            <person name="Zwirko Z."/>
            <person name="Jaffe D.B."/>
            <person name="Alvarez P."/>
            <person name="Brockman W."/>
            <person name="Butler J."/>
            <person name="Chin C."/>
            <person name="Gnerre S."/>
            <person name="Grabherr M."/>
            <person name="Kleber M."/>
            <person name="Mauceli E."/>
            <person name="MacCallum I."/>
        </authorList>
    </citation>
    <scope>NUCLEOTIDE SEQUENCE [LARGE SCALE GENOMIC DNA]</scope>
    <source>
        <strain evidence="6">MSH-3 / Tucson 14011-0111.49</strain>
    </source>
</reference>
<dbReference type="AlphaFoldDB" id="B4GK49"/>
<protein>
    <submittedName>
        <fullName evidence="5">GL26011</fullName>
    </submittedName>
</protein>
<evidence type="ECO:0000256" key="3">
    <source>
        <dbReference type="PROSITE-ProRule" id="PRU00175"/>
    </source>
</evidence>
<dbReference type="PhylomeDB" id="B4GK49"/>
<dbReference type="HOGENOM" id="CLU_2515040_0_0_1"/>
<dbReference type="PANTHER" id="PTHR23041">
    <property type="entry name" value="RING FINGER DOMAIN-CONTAINING"/>
    <property type="match status" value="1"/>
</dbReference>
<dbReference type="InterPro" id="IPR001841">
    <property type="entry name" value="Znf_RING"/>
</dbReference>
<sequence>MSRAGHRGDIRVIDLRGDSGDEAEECSNAVLCPICYEHLPNEGPVATICGHLFCFKGLRNWVRISSAFPLCR</sequence>
<keyword evidence="1 3" id="KW-0863">Zinc-finger</keyword>
<dbReference type="Gene3D" id="3.30.40.10">
    <property type="entry name" value="Zinc/RING finger domain, C3HC4 (zinc finger)"/>
    <property type="match status" value="1"/>
</dbReference>
<dbReference type="EMBL" id="CH479184">
    <property type="protein sequence ID" value="EDW37015.1"/>
    <property type="molecule type" value="Genomic_DNA"/>
</dbReference>
<name>B4GK49_DROPE</name>
<keyword evidence="2" id="KW-0862">Zinc</keyword>